<name>A0A4Y2GC82_ARAVE</name>
<keyword evidence="2" id="KW-1185">Reference proteome</keyword>
<dbReference type="GO" id="GO:0003676">
    <property type="term" value="F:nucleic acid binding"/>
    <property type="evidence" value="ECO:0007669"/>
    <property type="project" value="InterPro"/>
</dbReference>
<evidence type="ECO:0000313" key="2">
    <source>
        <dbReference type="Proteomes" id="UP000499080"/>
    </source>
</evidence>
<dbReference type="Gene3D" id="3.30.420.10">
    <property type="entry name" value="Ribonuclease H-like superfamily/Ribonuclease H"/>
    <property type="match status" value="1"/>
</dbReference>
<comment type="caution">
    <text evidence="1">The sequence shown here is derived from an EMBL/GenBank/DDBJ whole genome shotgun (WGS) entry which is preliminary data.</text>
</comment>
<accession>A0A4Y2GC82</accession>
<reference evidence="1 2" key="1">
    <citation type="journal article" date="2019" name="Sci. Rep.">
        <title>Orb-weaving spider Araneus ventricosus genome elucidates the spidroin gene catalogue.</title>
        <authorList>
            <person name="Kono N."/>
            <person name="Nakamura H."/>
            <person name="Ohtoshi R."/>
            <person name="Moran D.A.P."/>
            <person name="Shinohara A."/>
            <person name="Yoshida Y."/>
            <person name="Fujiwara M."/>
            <person name="Mori M."/>
            <person name="Tomita M."/>
            <person name="Arakawa K."/>
        </authorList>
    </citation>
    <scope>NUCLEOTIDE SEQUENCE [LARGE SCALE GENOMIC DNA]</scope>
</reference>
<dbReference type="Proteomes" id="UP000499080">
    <property type="component" value="Unassembled WGS sequence"/>
</dbReference>
<organism evidence="1 2">
    <name type="scientific">Araneus ventricosus</name>
    <name type="common">Orbweaver spider</name>
    <name type="synonym">Epeira ventricosa</name>
    <dbReference type="NCBI Taxonomy" id="182803"/>
    <lineage>
        <taxon>Eukaryota</taxon>
        <taxon>Metazoa</taxon>
        <taxon>Ecdysozoa</taxon>
        <taxon>Arthropoda</taxon>
        <taxon>Chelicerata</taxon>
        <taxon>Arachnida</taxon>
        <taxon>Araneae</taxon>
        <taxon>Araneomorphae</taxon>
        <taxon>Entelegynae</taxon>
        <taxon>Araneoidea</taxon>
        <taxon>Araneidae</taxon>
        <taxon>Araneus</taxon>
    </lineage>
</organism>
<gene>
    <name evidence="1" type="ORF">AVEN_203756_1</name>
</gene>
<protein>
    <submittedName>
        <fullName evidence="1">Uncharacterized protein</fullName>
    </submittedName>
</protein>
<evidence type="ECO:0000313" key="1">
    <source>
        <dbReference type="EMBL" id="GBM51412.1"/>
    </source>
</evidence>
<proteinExistence type="predicted"/>
<dbReference type="InterPro" id="IPR036397">
    <property type="entry name" value="RNaseH_sf"/>
</dbReference>
<dbReference type="AlphaFoldDB" id="A0A4Y2GC82"/>
<sequence length="145" mass="16764">MIFFHENRCLELSSTSTKETLEHPPYNLDLAPSDFPLFRPLKKHLAGRHFRIDAEVQETVVLSGSATWALISSMPVSIDWLADGTNASTTMVSKWKSNMCQYLPTFVYLFDFVNKPFLSENSFPYFLDHPRTTRIFRFILEPVIV</sequence>
<dbReference type="EMBL" id="BGPR01001335">
    <property type="protein sequence ID" value="GBM51412.1"/>
    <property type="molecule type" value="Genomic_DNA"/>
</dbReference>